<dbReference type="PANTHER" id="PTHR24363:SF7">
    <property type="entry name" value="SERINE_THREONINE-PROTEIN KINASE-LIKE PROTEIN E"/>
    <property type="match status" value="1"/>
</dbReference>
<dbReference type="GO" id="GO:0005524">
    <property type="term" value="F:ATP binding"/>
    <property type="evidence" value="ECO:0007669"/>
    <property type="project" value="UniProtKB-KW"/>
</dbReference>
<dbReference type="SMART" id="SM00220">
    <property type="entry name" value="S_TKc"/>
    <property type="match status" value="1"/>
</dbReference>
<dbReference type="GO" id="GO:0004683">
    <property type="term" value="F:calcium/calmodulin-dependent protein kinase activity"/>
    <property type="evidence" value="ECO:0007669"/>
    <property type="project" value="UniProtKB-EC"/>
</dbReference>
<evidence type="ECO:0000313" key="6">
    <source>
        <dbReference type="Proteomes" id="UP000027395"/>
    </source>
</evidence>
<keyword evidence="2" id="KW-0067">ATP-binding</keyword>
<dbReference type="SUPFAM" id="SSF56112">
    <property type="entry name" value="Protein kinase-like (PK-like)"/>
    <property type="match status" value="1"/>
</dbReference>
<feature type="domain" description="Protein kinase" evidence="4">
    <location>
        <begin position="12"/>
        <end position="294"/>
    </location>
</feature>
<feature type="transmembrane region" description="Helical" evidence="3">
    <location>
        <begin position="325"/>
        <end position="347"/>
    </location>
</feature>
<keyword evidence="5" id="KW-0418">Kinase</keyword>
<dbReference type="PATRIC" id="fig|388467.6.peg.4070"/>
<name>A0A073CL40_PLAA1</name>
<evidence type="ECO:0000256" key="2">
    <source>
        <dbReference type="ARBA" id="ARBA00022840"/>
    </source>
</evidence>
<dbReference type="HOGENOM" id="CLU_000288_135_7_3"/>
<evidence type="ECO:0000259" key="4">
    <source>
        <dbReference type="PROSITE" id="PS50011"/>
    </source>
</evidence>
<keyword evidence="3" id="KW-0472">Membrane</keyword>
<dbReference type="STRING" id="388467.A19Y_4128"/>
<organism evidence="5 6">
    <name type="scientific">Planktothrix agardhii (strain NIVA-CYA 126/8)</name>
    <dbReference type="NCBI Taxonomy" id="388467"/>
    <lineage>
        <taxon>Bacteria</taxon>
        <taxon>Bacillati</taxon>
        <taxon>Cyanobacteriota</taxon>
        <taxon>Cyanophyceae</taxon>
        <taxon>Oscillatoriophycideae</taxon>
        <taxon>Oscillatoriales</taxon>
        <taxon>Microcoleaceae</taxon>
        <taxon>Planktothrix</taxon>
    </lineage>
</organism>
<keyword evidence="1" id="KW-0547">Nucleotide-binding</keyword>
<keyword evidence="3" id="KW-0812">Transmembrane</keyword>
<dbReference type="EC" id="2.7.11.17" evidence="5"/>
<proteinExistence type="predicted"/>
<dbReference type="PROSITE" id="PS50011">
    <property type="entry name" value="PROTEIN_KINASE_DOM"/>
    <property type="match status" value="1"/>
</dbReference>
<dbReference type="AlphaFoldDB" id="A0A073CL40"/>
<dbReference type="EMBL" id="CM002803">
    <property type="protein sequence ID" value="KEI68831.1"/>
    <property type="molecule type" value="Genomic_DNA"/>
</dbReference>
<gene>
    <name evidence="5" type="ORF">A19Y_4128</name>
</gene>
<dbReference type="PANTHER" id="PTHR24363">
    <property type="entry name" value="SERINE/THREONINE PROTEIN KINASE"/>
    <property type="match status" value="1"/>
</dbReference>
<dbReference type="RefSeq" id="WP_042156334.1">
    <property type="nucleotide sequence ID" value="NZ_CM002803.1"/>
</dbReference>
<accession>A0A073CL40</accession>
<feature type="transmembrane region" description="Helical" evidence="3">
    <location>
        <begin position="353"/>
        <end position="372"/>
    </location>
</feature>
<dbReference type="InterPro" id="IPR011009">
    <property type="entry name" value="Kinase-like_dom_sf"/>
</dbReference>
<keyword evidence="5" id="KW-0808">Transferase</keyword>
<dbReference type="Pfam" id="PF00069">
    <property type="entry name" value="Pkinase"/>
    <property type="match status" value="1"/>
</dbReference>
<dbReference type="InterPro" id="IPR008271">
    <property type="entry name" value="Ser/Thr_kinase_AS"/>
</dbReference>
<keyword evidence="3" id="KW-1133">Transmembrane helix</keyword>
<sequence length="454" mass="52461">MFNQQQILQDRYQLQHQYGRTAAGRQTWLAMDQETQEEVIIKLLAFSPQMAWEELKLFEREAQVLQALNHPRIPRYRNYFSIDQNLGGGLPWFGLVQDYIPGSSLQDLLEKGHRFTEAKVKKIAKDILKILIYLHELSPPVLHRDIKPSNLILDSSEQIYLVDFGAVQAQASVTGVTFTVVGTSGYAPLEQFWGRAVAASDLYALGATLIHLLTNTSPADLPQQNSRIQFADLVSLNRNFVLWIEQITEISLENRLPTAREALELLKAGKIRPRINPDTTPQSALIQKLKQPFYSRISLDKTSQRLNIYLPPKGLGKLFKMEMGCLHFLMIYFGLGFLLSVFIPIFFNNPMLFWFLFSLLFASGFLWILFLIDEKTWVEFDHHEFRIIRKSRGIQYPLQSGFIGNIIGVFMEKKESKYEVVIRTTSQTYRIGEVFVAEECAWLTQEIQDWLYPR</sequence>
<keyword evidence="6" id="KW-1185">Reference proteome</keyword>
<dbReference type="InterPro" id="IPR000719">
    <property type="entry name" value="Prot_kinase_dom"/>
</dbReference>
<dbReference type="eggNOG" id="COG0515">
    <property type="taxonomic scope" value="Bacteria"/>
</dbReference>
<reference evidence="5 6" key="1">
    <citation type="journal article" date="2014" name="Appl. Environ. Microbiol.">
        <title>Elucidation of insertion elements encoded on plasmids and in vitro construction of shuttle vectors from the toxic cyanobacterium Planktothrix.</title>
        <authorList>
            <person name="Christiansen G."/>
            <person name="Goesmann A."/>
            <person name="Kurmayer R."/>
        </authorList>
    </citation>
    <scope>NUCLEOTIDE SEQUENCE [LARGE SCALE GENOMIC DNA]</scope>
    <source>
        <strain evidence="5 6">NIVA-CYA 126/8</strain>
    </source>
</reference>
<dbReference type="Proteomes" id="UP000027395">
    <property type="component" value="Chromosome"/>
</dbReference>
<evidence type="ECO:0000256" key="3">
    <source>
        <dbReference type="SAM" id="Phobius"/>
    </source>
</evidence>
<evidence type="ECO:0000313" key="5">
    <source>
        <dbReference type="EMBL" id="KEI68831.1"/>
    </source>
</evidence>
<evidence type="ECO:0000256" key="1">
    <source>
        <dbReference type="ARBA" id="ARBA00022741"/>
    </source>
</evidence>
<dbReference type="Gene3D" id="1.10.510.10">
    <property type="entry name" value="Transferase(Phosphotransferase) domain 1"/>
    <property type="match status" value="1"/>
</dbReference>
<dbReference type="CDD" id="cd14014">
    <property type="entry name" value="STKc_PknB_like"/>
    <property type="match status" value="1"/>
</dbReference>
<dbReference type="PROSITE" id="PS00108">
    <property type="entry name" value="PROTEIN_KINASE_ST"/>
    <property type="match status" value="1"/>
</dbReference>
<protein>
    <submittedName>
        <fullName evidence="5">Serine/threonine kinase</fullName>
        <ecNumber evidence="5">2.7.11.17</ecNumber>
    </submittedName>
</protein>